<keyword evidence="2" id="KW-0489">Methyltransferase</keyword>
<dbReference type="AlphaFoldDB" id="A0A165IIQ5"/>
<evidence type="ECO:0000259" key="1">
    <source>
        <dbReference type="Pfam" id="PF08241"/>
    </source>
</evidence>
<gene>
    <name evidence="2" type="ORF">CALCODRAFT_492164</name>
</gene>
<sequence>MTEGQKKRTRVTCGDVQQVSVDYVKARAQKEGWQGVQTLLVDAQDTKLPSSHYTHVITSFAIMFVPKPLAALQEIYRLLVPGGMNGFTTWNYVGWIPLMQRAFSVLPGIPPFPKEEQYQDFMGTGRWDIPAYIKGQVEAQGFVDVKIDVVSADSDIPSPELFVKLFGNMFVGLTTRWFTEEQKAEWEEKIKSTLLVQLQGEYGVGKPWKMPMTANVVTCRKPRY</sequence>
<dbReference type="CDD" id="cd02440">
    <property type="entry name" value="AdoMet_MTases"/>
    <property type="match status" value="1"/>
</dbReference>
<dbReference type="OrthoDB" id="3355826at2759"/>
<evidence type="ECO:0000313" key="2">
    <source>
        <dbReference type="EMBL" id="KZT60622.1"/>
    </source>
</evidence>
<dbReference type="InParanoid" id="A0A165IIQ5"/>
<dbReference type="InterPro" id="IPR029063">
    <property type="entry name" value="SAM-dependent_MTases_sf"/>
</dbReference>
<name>A0A165IIQ5_9BASI</name>
<dbReference type="Pfam" id="PF08241">
    <property type="entry name" value="Methyltransf_11"/>
    <property type="match status" value="1"/>
</dbReference>
<dbReference type="Gene3D" id="3.40.50.150">
    <property type="entry name" value="Vaccinia Virus protein VP39"/>
    <property type="match status" value="1"/>
</dbReference>
<keyword evidence="3" id="KW-1185">Reference proteome</keyword>
<dbReference type="GO" id="GO:0032259">
    <property type="term" value="P:methylation"/>
    <property type="evidence" value="ECO:0007669"/>
    <property type="project" value="UniProtKB-KW"/>
</dbReference>
<keyword evidence="2" id="KW-0808">Transferase</keyword>
<feature type="domain" description="Methyltransferase type 11" evidence="1">
    <location>
        <begin position="9"/>
        <end position="84"/>
    </location>
</feature>
<proteinExistence type="predicted"/>
<protein>
    <submittedName>
        <fullName evidence="2">S-adenosyl-L-methionine-dependent methyltransferase</fullName>
    </submittedName>
</protein>
<dbReference type="GO" id="GO:0008757">
    <property type="term" value="F:S-adenosylmethionine-dependent methyltransferase activity"/>
    <property type="evidence" value="ECO:0007669"/>
    <property type="project" value="InterPro"/>
</dbReference>
<organism evidence="2 3">
    <name type="scientific">Calocera cornea HHB12733</name>
    <dbReference type="NCBI Taxonomy" id="1353952"/>
    <lineage>
        <taxon>Eukaryota</taxon>
        <taxon>Fungi</taxon>
        <taxon>Dikarya</taxon>
        <taxon>Basidiomycota</taxon>
        <taxon>Agaricomycotina</taxon>
        <taxon>Dacrymycetes</taxon>
        <taxon>Dacrymycetales</taxon>
        <taxon>Dacrymycetaceae</taxon>
        <taxon>Calocera</taxon>
    </lineage>
</organism>
<evidence type="ECO:0000313" key="3">
    <source>
        <dbReference type="Proteomes" id="UP000076842"/>
    </source>
</evidence>
<reference evidence="2 3" key="1">
    <citation type="journal article" date="2016" name="Mol. Biol. Evol.">
        <title>Comparative Genomics of Early-Diverging Mushroom-Forming Fungi Provides Insights into the Origins of Lignocellulose Decay Capabilities.</title>
        <authorList>
            <person name="Nagy L.G."/>
            <person name="Riley R."/>
            <person name="Tritt A."/>
            <person name="Adam C."/>
            <person name="Daum C."/>
            <person name="Floudas D."/>
            <person name="Sun H."/>
            <person name="Yadav J.S."/>
            <person name="Pangilinan J."/>
            <person name="Larsson K.H."/>
            <person name="Matsuura K."/>
            <person name="Barry K."/>
            <person name="Labutti K."/>
            <person name="Kuo R."/>
            <person name="Ohm R.A."/>
            <person name="Bhattacharya S.S."/>
            <person name="Shirouzu T."/>
            <person name="Yoshinaga Y."/>
            <person name="Martin F.M."/>
            <person name="Grigoriev I.V."/>
            <person name="Hibbett D.S."/>
        </authorList>
    </citation>
    <scope>NUCLEOTIDE SEQUENCE [LARGE SCALE GENOMIC DNA]</scope>
    <source>
        <strain evidence="2 3">HHB12733</strain>
    </source>
</reference>
<accession>A0A165IIQ5</accession>
<dbReference type="SUPFAM" id="SSF53335">
    <property type="entry name" value="S-adenosyl-L-methionine-dependent methyltransferases"/>
    <property type="match status" value="1"/>
</dbReference>
<dbReference type="Proteomes" id="UP000076842">
    <property type="component" value="Unassembled WGS sequence"/>
</dbReference>
<dbReference type="InterPro" id="IPR013216">
    <property type="entry name" value="Methyltransf_11"/>
</dbReference>
<dbReference type="EMBL" id="KV423929">
    <property type="protein sequence ID" value="KZT60622.1"/>
    <property type="molecule type" value="Genomic_DNA"/>
</dbReference>